<dbReference type="Proteomes" id="UP001460270">
    <property type="component" value="Unassembled WGS sequence"/>
</dbReference>
<evidence type="ECO:0000259" key="7">
    <source>
        <dbReference type="PROSITE" id="PS50203"/>
    </source>
</evidence>
<dbReference type="InterPro" id="IPR022683">
    <property type="entry name" value="Calpain_III"/>
</dbReference>
<dbReference type="InterPro" id="IPR038765">
    <property type="entry name" value="Papain-like_cys_pep_sf"/>
</dbReference>
<dbReference type="FunFam" id="2.60.120.380:FF:000006">
    <property type="entry name" value="Calpain 10"/>
    <property type="match status" value="1"/>
</dbReference>
<protein>
    <recommendedName>
        <fullName evidence="7">Calpain catalytic domain-containing protein</fullName>
    </recommendedName>
</protein>
<keyword evidence="2 6" id="KW-0645">Protease</keyword>
<evidence type="ECO:0000313" key="9">
    <source>
        <dbReference type="Proteomes" id="UP001460270"/>
    </source>
</evidence>
<dbReference type="InterPro" id="IPR036213">
    <property type="entry name" value="Calpain_III_sf"/>
</dbReference>
<dbReference type="SUPFAM" id="SSF49758">
    <property type="entry name" value="Calpain large subunit, middle domain (domain III)"/>
    <property type="match status" value="2"/>
</dbReference>
<organism evidence="8 9">
    <name type="scientific">Mugilogobius chulae</name>
    <name type="common">yellowstripe goby</name>
    <dbReference type="NCBI Taxonomy" id="88201"/>
    <lineage>
        <taxon>Eukaryota</taxon>
        <taxon>Metazoa</taxon>
        <taxon>Chordata</taxon>
        <taxon>Craniata</taxon>
        <taxon>Vertebrata</taxon>
        <taxon>Euteleostomi</taxon>
        <taxon>Actinopterygii</taxon>
        <taxon>Neopterygii</taxon>
        <taxon>Teleostei</taxon>
        <taxon>Neoteleostei</taxon>
        <taxon>Acanthomorphata</taxon>
        <taxon>Gobiaria</taxon>
        <taxon>Gobiiformes</taxon>
        <taxon>Gobioidei</taxon>
        <taxon>Gobiidae</taxon>
        <taxon>Gobionellinae</taxon>
        <taxon>Mugilogobius</taxon>
    </lineage>
</organism>
<evidence type="ECO:0000256" key="3">
    <source>
        <dbReference type="ARBA" id="ARBA00022801"/>
    </source>
</evidence>
<comment type="similarity">
    <text evidence="1">Belongs to the peptidase C2 family.</text>
</comment>
<dbReference type="PRINTS" id="PR00704">
    <property type="entry name" value="CALPAIN"/>
</dbReference>
<dbReference type="SMART" id="SM00720">
    <property type="entry name" value="calpain_III"/>
    <property type="match status" value="2"/>
</dbReference>
<dbReference type="PROSITE" id="PS50203">
    <property type="entry name" value="CALPAIN_CAT"/>
    <property type="match status" value="1"/>
</dbReference>
<dbReference type="GO" id="GO:0004198">
    <property type="term" value="F:calcium-dependent cysteine-type endopeptidase activity"/>
    <property type="evidence" value="ECO:0007669"/>
    <property type="project" value="InterPro"/>
</dbReference>
<feature type="active site" evidence="5 6">
    <location>
        <position position="73"/>
    </location>
</feature>
<dbReference type="InterPro" id="IPR001300">
    <property type="entry name" value="Peptidase_C2_calpain_cat"/>
</dbReference>
<feature type="active site" evidence="5 6">
    <location>
        <position position="243"/>
    </location>
</feature>
<dbReference type="Gene3D" id="2.60.120.380">
    <property type="match status" value="2"/>
</dbReference>
<dbReference type="InterPro" id="IPR022684">
    <property type="entry name" value="Calpain_cysteine_protease"/>
</dbReference>
<proteinExistence type="inferred from homology"/>
<feature type="domain" description="Calpain catalytic" evidence="7">
    <location>
        <begin position="13"/>
        <end position="292"/>
    </location>
</feature>
<dbReference type="GO" id="GO:0006508">
    <property type="term" value="P:proteolysis"/>
    <property type="evidence" value="ECO:0007669"/>
    <property type="project" value="UniProtKB-KW"/>
</dbReference>
<reference evidence="9" key="1">
    <citation type="submission" date="2024-04" db="EMBL/GenBank/DDBJ databases">
        <title>Salinicola lusitanus LLJ914,a marine bacterium isolated from the Okinawa Trough.</title>
        <authorList>
            <person name="Li J."/>
        </authorList>
    </citation>
    <scope>NUCLEOTIDE SEQUENCE [LARGE SCALE GENOMIC DNA]</scope>
</reference>
<sequence length="648" mass="73284">MARAGKDEEEEGLYVDSDFPADVSALLSDGSTPIAKLKDSISWLRPQDICQSPELIPEDISLGHAKQGLLGDCWFLCACTILLQNKHLLNKVIPLDQPLWGDSGYKGFFRFCFWQYGHWKDVIIDDFLPCVDFKPCFSQCLSPTAFWVAMLEKAYAKLHGSYESLWAGQVSEALVDLTGGLAEHWSLRSFETEEENDKQQDTNLARRRSVCSIVKLVKDNCILSCSTNSRATVEETSELGQYHALNVLECQEVSTVSGQKVHLLRIRNPWGRCCWEGSWIEGSHSWSSLDPDVLWICKRGFHRGNSGYHLAENGHIKSIYSGHMLTHRLQLAGEWIKGYSAGGSRNSNSYCTNPKYWLKVRERGEVLISLLQHKNRRMDKSVQKLFEDLCINKHQHYQAIALHIWKVENRRFNMSRVLSSVPFASTHCHAYDREVVLHQELEPGYYLMIPSTYQPQIEAQFLIRVFSSSSTSLSALKSPAMSLSLAVGGEWENSYFQGAWVRGTTAGGSRNFHSHWSNPRFPFSVCEDTIATPEINITITLYQTPPEKDLHPIGFHVYKAPDGRSASQSPKNDELVASCIPHCYNQVVSLPCHLTPGVYTVVPSTYEPDCPANFTLCLSRRVHRKVMKCQETLGRAIQEMSCVSLMKS</sequence>
<keyword evidence="4 6" id="KW-0788">Thiol protease</keyword>
<dbReference type="InterPro" id="IPR000169">
    <property type="entry name" value="Pept_cys_AS"/>
</dbReference>
<dbReference type="SMART" id="SM00230">
    <property type="entry name" value="CysPc"/>
    <property type="match status" value="1"/>
</dbReference>
<dbReference type="InterPro" id="IPR022682">
    <property type="entry name" value="Calpain_domain_III"/>
</dbReference>
<keyword evidence="9" id="KW-1185">Reference proteome</keyword>
<feature type="active site" evidence="5 6">
    <location>
        <position position="268"/>
    </location>
</feature>
<dbReference type="Gene3D" id="3.90.70.10">
    <property type="entry name" value="Cysteine proteinases"/>
    <property type="match status" value="1"/>
</dbReference>
<evidence type="ECO:0000256" key="1">
    <source>
        <dbReference type="ARBA" id="ARBA00007623"/>
    </source>
</evidence>
<dbReference type="CDD" id="cd00044">
    <property type="entry name" value="CysPc"/>
    <property type="match status" value="1"/>
</dbReference>
<gene>
    <name evidence="8" type="ORF">WMY93_001430</name>
</gene>
<evidence type="ECO:0000313" key="8">
    <source>
        <dbReference type="EMBL" id="KAK7945702.1"/>
    </source>
</evidence>
<dbReference type="Pfam" id="PF00648">
    <property type="entry name" value="Peptidase_C2"/>
    <property type="match status" value="1"/>
</dbReference>
<evidence type="ECO:0000256" key="4">
    <source>
        <dbReference type="ARBA" id="ARBA00022807"/>
    </source>
</evidence>
<accession>A0AAW0QCS0</accession>
<dbReference type="PANTHER" id="PTHR10183">
    <property type="entry name" value="CALPAIN"/>
    <property type="match status" value="1"/>
</dbReference>
<comment type="caution">
    <text evidence="8">The sequence shown here is derived from an EMBL/GenBank/DDBJ whole genome shotgun (WGS) entry which is preliminary data.</text>
</comment>
<dbReference type="PROSITE" id="PS00139">
    <property type="entry name" value="THIOL_PROTEASE_CYS"/>
    <property type="match status" value="1"/>
</dbReference>
<evidence type="ECO:0000256" key="2">
    <source>
        <dbReference type="ARBA" id="ARBA00022670"/>
    </source>
</evidence>
<dbReference type="AlphaFoldDB" id="A0AAW0QCS0"/>
<evidence type="ECO:0000256" key="5">
    <source>
        <dbReference type="PIRSR" id="PIRSR622684-1"/>
    </source>
</evidence>
<dbReference type="Pfam" id="PF01067">
    <property type="entry name" value="Calpain_III"/>
    <property type="match status" value="2"/>
</dbReference>
<dbReference type="PANTHER" id="PTHR10183:SF30">
    <property type="entry name" value="CALPAIN-10"/>
    <property type="match status" value="1"/>
</dbReference>
<evidence type="ECO:0000256" key="6">
    <source>
        <dbReference type="PROSITE-ProRule" id="PRU00239"/>
    </source>
</evidence>
<dbReference type="SUPFAM" id="SSF54001">
    <property type="entry name" value="Cysteine proteinases"/>
    <property type="match status" value="1"/>
</dbReference>
<keyword evidence="3 6" id="KW-0378">Hydrolase</keyword>
<name>A0AAW0QCS0_9GOBI</name>
<dbReference type="EMBL" id="JBBPFD010000001">
    <property type="protein sequence ID" value="KAK7945702.1"/>
    <property type="molecule type" value="Genomic_DNA"/>
</dbReference>